<proteinExistence type="predicted"/>
<organism evidence="1">
    <name type="scientific">Solibacter usitatus (strain Ellin6076)</name>
    <dbReference type="NCBI Taxonomy" id="234267"/>
    <lineage>
        <taxon>Bacteria</taxon>
        <taxon>Pseudomonadati</taxon>
        <taxon>Acidobacteriota</taxon>
        <taxon>Terriglobia</taxon>
        <taxon>Bryobacterales</taxon>
        <taxon>Solibacteraceae</taxon>
        <taxon>Candidatus Solibacter</taxon>
    </lineage>
</organism>
<name>Q01YH0_SOLUE</name>
<dbReference type="KEGG" id="sus:Acid_4333"/>
<sequence>MAQDDSIERLARQIEAVRKAERFYLNAHEVASLRRQGACELHRMCTEFVGSVNSTLTDTALDLSPATFAPATFRETGINLFQIGSQGREMQIAFEAAPEPFSTEKFLVPYIMEGEIRTYNQRMLERFEIRSQLLFFCVSETTPGWRFFDWRTRHTGPVDRKLLVSLMESLF</sequence>
<protein>
    <submittedName>
        <fullName evidence="1">Uncharacterized protein</fullName>
    </submittedName>
</protein>
<accession>Q01YH0</accession>
<reference evidence="1" key="1">
    <citation type="submission" date="2006-10" db="EMBL/GenBank/DDBJ databases">
        <title>Complete sequence of Solibacter usitatus Ellin6076.</title>
        <authorList>
            <consortium name="US DOE Joint Genome Institute"/>
            <person name="Copeland A."/>
            <person name="Lucas S."/>
            <person name="Lapidus A."/>
            <person name="Barry K."/>
            <person name="Detter J.C."/>
            <person name="Glavina del Rio T."/>
            <person name="Hammon N."/>
            <person name="Israni S."/>
            <person name="Dalin E."/>
            <person name="Tice H."/>
            <person name="Pitluck S."/>
            <person name="Thompson L.S."/>
            <person name="Brettin T."/>
            <person name="Bruce D."/>
            <person name="Han C."/>
            <person name="Tapia R."/>
            <person name="Gilna P."/>
            <person name="Schmutz J."/>
            <person name="Larimer F."/>
            <person name="Land M."/>
            <person name="Hauser L."/>
            <person name="Kyrpides N."/>
            <person name="Mikhailova N."/>
            <person name="Janssen P.H."/>
            <person name="Kuske C.R."/>
            <person name="Richardson P."/>
        </authorList>
    </citation>
    <scope>NUCLEOTIDE SEQUENCE</scope>
    <source>
        <strain evidence="1">Ellin6076</strain>
    </source>
</reference>
<dbReference type="STRING" id="234267.Acid_4333"/>
<dbReference type="InParanoid" id="Q01YH0"/>
<dbReference type="HOGENOM" id="CLU_1561864_0_0_0"/>
<dbReference type="AlphaFoldDB" id="Q01YH0"/>
<evidence type="ECO:0000313" key="1">
    <source>
        <dbReference type="EMBL" id="ABJ85295.1"/>
    </source>
</evidence>
<dbReference type="EMBL" id="CP000473">
    <property type="protein sequence ID" value="ABJ85295.1"/>
    <property type="molecule type" value="Genomic_DNA"/>
</dbReference>
<gene>
    <name evidence="1" type="ordered locus">Acid_4333</name>
</gene>